<dbReference type="InterPro" id="IPR013783">
    <property type="entry name" value="Ig-like_fold"/>
</dbReference>
<feature type="region of interest" description="Disordered" evidence="5">
    <location>
        <begin position="1486"/>
        <end position="1517"/>
    </location>
</feature>
<dbReference type="InterPro" id="IPR057687">
    <property type="entry name" value="DUF7927"/>
</dbReference>
<protein>
    <recommendedName>
        <fullName evidence="8">Gram-positive cocci surface proteins LPxTG domain-containing protein</fullName>
    </recommendedName>
</protein>
<feature type="region of interest" description="Disordered" evidence="5">
    <location>
        <begin position="1251"/>
        <end position="1273"/>
    </location>
</feature>
<organism evidence="9 10">
    <name type="scientific">Kitasatospora putterlickiae</name>
    <dbReference type="NCBI Taxonomy" id="221725"/>
    <lineage>
        <taxon>Bacteria</taxon>
        <taxon>Bacillati</taxon>
        <taxon>Actinomycetota</taxon>
        <taxon>Actinomycetes</taxon>
        <taxon>Kitasatosporales</taxon>
        <taxon>Streptomycetaceae</taxon>
        <taxon>Kitasatospora</taxon>
    </lineage>
</organism>
<dbReference type="EMBL" id="BAAAKJ010000019">
    <property type="protein sequence ID" value="GAA1383484.1"/>
    <property type="molecule type" value="Genomic_DNA"/>
</dbReference>
<evidence type="ECO:0000256" key="5">
    <source>
        <dbReference type="SAM" id="MobiDB-lite"/>
    </source>
</evidence>
<name>A0ABN1XJQ3_9ACTN</name>
<keyword evidence="1" id="KW-0134">Cell wall</keyword>
<feature type="region of interest" description="Disordered" evidence="5">
    <location>
        <begin position="1369"/>
        <end position="1399"/>
    </location>
</feature>
<evidence type="ECO:0000256" key="2">
    <source>
        <dbReference type="ARBA" id="ARBA00022525"/>
    </source>
</evidence>
<dbReference type="PANTHER" id="PTHR34819">
    <property type="entry name" value="LARGE CYSTEINE-RICH PERIPLASMIC PROTEIN OMCB"/>
    <property type="match status" value="1"/>
</dbReference>
<dbReference type="InterPro" id="IPR019931">
    <property type="entry name" value="LPXTG_anchor"/>
</dbReference>
<reference evidence="9 10" key="1">
    <citation type="journal article" date="2019" name="Int. J. Syst. Evol. Microbiol.">
        <title>The Global Catalogue of Microorganisms (GCM) 10K type strain sequencing project: providing services to taxonomists for standard genome sequencing and annotation.</title>
        <authorList>
            <consortium name="The Broad Institute Genomics Platform"/>
            <consortium name="The Broad Institute Genome Sequencing Center for Infectious Disease"/>
            <person name="Wu L."/>
            <person name="Ma J."/>
        </authorList>
    </citation>
    <scope>NUCLEOTIDE SEQUENCE [LARGE SCALE GENOMIC DNA]</scope>
    <source>
        <strain evidence="9 10">JCM 12393</strain>
    </source>
</reference>
<feature type="chain" id="PRO_5045509098" description="Gram-positive cocci surface proteins LPxTG domain-containing protein" evidence="7">
    <location>
        <begin position="29"/>
        <end position="1807"/>
    </location>
</feature>
<feature type="region of interest" description="Disordered" evidence="5">
    <location>
        <begin position="1724"/>
        <end position="1770"/>
    </location>
</feature>
<evidence type="ECO:0000256" key="6">
    <source>
        <dbReference type="SAM" id="Phobius"/>
    </source>
</evidence>
<dbReference type="Gene3D" id="2.60.40.10">
    <property type="entry name" value="Immunoglobulins"/>
    <property type="match status" value="6"/>
</dbReference>
<sequence>MLCVLVGMLVAFTGFGLSGLNTAPAAEAAPLSTFSKTGIDLTNPSTATATTAGSARPGDTVKWVLDYKNSTTTDADVSITDPITGGQAYVDNSLQLPPGFTGSVAGGTLAAKGPVLQGTTSAASPVFSSQPVVFNTPGGDGYSVDGYKNNIYTVFHHNNSRTSVFCATLAGAVCPGWPAFSSYVDPKAGTPLGTGTVGYWTMHVNGSFIANGKLYWPVAVNTDFGMQCLDLDARVSCGYLKLGTAPVAGYILAGDGIAAADGNHYYIDIAGNLDCVTPGGTACGSVNVTGGEIIGGAPGYEVGTYGRYVYVTYVNAARTSDNLSCFDTVTHQVCAGFPIATGAPQPVGFSSEVFPVVSSSGTFLGACAVYGSACYTPTGTALANPWSQRIYSFGASGQGYGTGTLIGTKYYTGNSNVVDCYDFAQPLVAGKVQPCAAFTTHPPNPRSYTVRALANLPGCMASNGDSARISIFNAETGAPCAAATRSVQLTPDVYYCDGKSGHTTAWGTVSLPGLDGSQYHGATLTLTGADGAPVPGWADVPFPKSGPQSIDISSIPVSGDTASLTATVSLTAVTSEAAVNAAKVKVTWVGDSVQVCYRTVLPPVSCQQSAPVTNTATAVTTAGGTSDAPGQTSGAVTFNVAPSAEQCMLHLTKTANPATARPGDPVTYTIKVANTGTQDYVAAAPASLSDSVTKVLGDSSFDPASLQASAGSATYDQAGKVISWSGPLAAGATATITYTVKVNDPDLGGHLMTNRVVTPPGVASNCAAASTDEDCAVDVPVQSLRVVKTTPTTKVTAGEKVDYTITVTNTGAADYTAAAPASFTDDLSAVLDDAVYNHDASATGGAVTYAAPTLSWSGPLPVGGTVTVTYSVKVDDPDTGDRKLDNTVVTPPGSGGNCAPGSTDPACRVQIPARAFSLVKTASQPTADLGDTVTYTLKVTNTGAADYTAADPAAFTDDLSGVLDDAGYNDNASATAGSVHYTAPSLTWSGPLATGASATITYSVTVNSPDNGDRLLHNTVTSPPGSGGSCVPGNTDPACRSDVPVPETPAVSLVKSASTGTLVAGEPITYTFEVKNTGNVTLKDVKVSEGAFTGSGTLSPVTCPTAEAATLAPGATVTCTATYTVTQADMDAGSVKNTATSTGTPPKGEPPVSPPSDVTVTATDQPALSLVKSASTGTLVAGEEVVYTFEVKNTGNVTLKDVKVAEGTFTGSGTLSPVTCPTAEAATLAPGATVTCTATYTVTQADMDAGSVKNTATSTGTPPRGEPPVSPPTEAIVPAPEKPAVALVKSSSTGTLVAGERITYSFAVTNTGNVTLKNVKVDEVAFTGSGKVDPVVCPKEAASLAPGATVLCTAAYTVTQADVDAGSVKNTATATGTPPKGEPPVSPPSETTATTTDQPGVSLVKSAATGQSDKLVADEKITYSFAVRNTGNVTLKDITVNEGQFTGHGRLDPITCPNEAASLAPGATVTCTATYTVTQADVDTGTVKNTATATGTPPRGEPPVSPPSDVEVPQPPKPAISLVKSAQTQKPGKLVAGEKTTYTFAVTNTGNVTLKDITVNEGEFTGHGKLDPITCPNGTASLAPGATVTCTATYTVTQADVDTGTVKNTATATGTPPTGEPPVSPPSDVTIPSNGKGLLGLAKTAEVTDTNGRTDTGDRIDWRLTVTNQGTLTITDIKVNDPTAGDVSCPRSGLAPGETMTCTTRPHTITAQDAERGKVVNTATATGRAGDTPLTSPEASASVKVEPDDAPAALGGPSGPAGPEPSGPSGVLARTGTIALTATGVGGLLLILGALALGLSKRRRRDH</sequence>
<dbReference type="Proteomes" id="UP001499863">
    <property type="component" value="Unassembled WGS sequence"/>
</dbReference>
<dbReference type="InterPro" id="IPR051172">
    <property type="entry name" value="Chlamydia_OmcB"/>
</dbReference>
<feature type="compositionally biased region" description="Polar residues" evidence="5">
    <location>
        <begin position="1135"/>
        <end position="1144"/>
    </location>
</feature>
<keyword evidence="6" id="KW-0812">Transmembrane</keyword>
<evidence type="ECO:0000259" key="8">
    <source>
        <dbReference type="PROSITE" id="PS50847"/>
    </source>
</evidence>
<proteinExistence type="predicted"/>
<evidence type="ECO:0000256" key="4">
    <source>
        <dbReference type="ARBA" id="ARBA00023088"/>
    </source>
</evidence>
<feature type="compositionally biased region" description="Polar residues" evidence="5">
    <location>
        <begin position="1486"/>
        <end position="1495"/>
    </location>
</feature>
<feature type="compositionally biased region" description="Polar residues" evidence="5">
    <location>
        <begin position="1252"/>
        <end position="1261"/>
    </location>
</feature>
<evidence type="ECO:0000256" key="1">
    <source>
        <dbReference type="ARBA" id="ARBA00022512"/>
    </source>
</evidence>
<keyword evidence="3 7" id="KW-0732">Signal</keyword>
<evidence type="ECO:0000313" key="10">
    <source>
        <dbReference type="Proteomes" id="UP001499863"/>
    </source>
</evidence>
<feature type="domain" description="Gram-positive cocci surface proteins LPxTG" evidence="8">
    <location>
        <begin position="1772"/>
        <end position="1807"/>
    </location>
</feature>
<dbReference type="InterPro" id="IPR055354">
    <property type="entry name" value="DUF7507"/>
</dbReference>
<feature type="region of interest" description="Disordered" evidence="5">
    <location>
        <begin position="1134"/>
        <end position="1156"/>
    </location>
</feature>
<evidence type="ECO:0000256" key="7">
    <source>
        <dbReference type="SAM" id="SignalP"/>
    </source>
</evidence>
<evidence type="ECO:0000313" key="9">
    <source>
        <dbReference type="EMBL" id="GAA1383484.1"/>
    </source>
</evidence>
<keyword evidence="10" id="KW-1185">Reference proteome</keyword>
<feature type="signal peptide" evidence="7">
    <location>
        <begin position="1"/>
        <end position="28"/>
    </location>
</feature>
<dbReference type="PROSITE" id="PS50847">
    <property type="entry name" value="GRAM_POS_ANCHORING"/>
    <property type="match status" value="1"/>
</dbReference>
<keyword evidence="4" id="KW-0572">Peptidoglycan-anchor</keyword>
<comment type="caution">
    <text evidence="9">The sequence shown here is derived from an EMBL/GenBank/DDBJ whole genome shotgun (WGS) entry which is preliminary data.</text>
</comment>
<dbReference type="Pfam" id="PF24346">
    <property type="entry name" value="DUF7507"/>
    <property type="match status" value="6"/>
</dbReference>
<keyword evidence="6" id="KW-1133">Transmembrane helix</keyword>
<accession>A0ABN1XJQ3</accession>
<feature type="transmembrane region" description="Helical" evidence="6">
    <location>
        <begin position="1778"/>
        <end position="1799"/>
    </location>
</feature>
<dbReference type="Pfam" id="PF25549">
    <property type="entry name" value="DUF7927"/>
    <property type="match status" value="3"/>
</dbReference>
<dbReference type="InterPro" id="IPR047589">
    <property type="entry name" value="DUF11_rpt"/>
</dbReference>
<dbReference type="PANTHER" id="PTHR34819:SF3">
    <property type="entry name" value="CELL SURFACE PROTEIN"/>
    <property type="match status" value="1"/>
</dbReference>
<keyword evidence="2" id="KW-0964">Secreted</keyword>
<feature type="region of interest" description="Disordered" evidence="5">
    <location>
        <begin position="1607"/>
        <end position="1627"/>
    </location>
</feature>
<keyword evidence="6" id="KW-0472">Membrane</keyword>
<dbReference type="NCBIfam" id="TIGR01451">
    <property type="entry name" value="B_ant_repeat"/>
    <property type="match status" value="6"/>
</dbReference>
<evidence type="ECO:0000256" key="3">
    <source>
        <dbReference type="ARBA" id="ARBA00022729"/>
    </source>
</evidence>
<gene>
    <name evidence="9" type="ORF">GCM10009639_03850</name>
</gene>